<organism evidence="2 3">
    <name type="scientific">Methylomarinum roseum</name>
    <dbReference type="NCBI Taxonomy" id="3067653"/>
    <lineage>
        <taxon>Bacteria</taxon>
        <taxon>Pseudomonadati</taxon>
        <taxon>Pseudomonadota</taxon>
        <taxon>Gammaproteobacteria</taxon>
        <taxon>Methylococcales</taxon>
        <taxon>Methylococcaceae</taxon>
        <taxon>Methylomarinum</taxon>
    </lineage>
</organism>
<evidence type="ECO:0000259" key="1">
    <source>
        <dbReference type="Pfam" id="PF00149"/>
    </source>
</evidence>
<dbReference type="GO" id="GO:0016787">
    <property type="term" value="F:hydrolase activity"/>
    <property type="evidence" value="ECO:0007669"/>
    <property type="project" value="InterPro"/>
</dbReference>
<dbReference type="Proteomes" id="UP001225378">
    <property type="component" value="Plasmid unnamed1"/>
</dbReference>
<dbReference type="Pfam" id="PF00149">
    <property type="entry name" value="Metallophos"/>
    <property type="match status" value="1"/>
</dbReference>
<accession>A0AAU7NP76</accession>
<dbReference type="KEGG" id="mech:Q9L42_000285"/>
<proteinExistence type="predicted"/>
<gene>
    <name evidence="2" type="ORF">Q9L42_000285</name>
</gene>
<dbReference type="RefSeq" id="WP_349431008.1">
    <property type="nucleotide sequence ID" value="NZ_CP157742.1"/>
</dbReference>
<dbReference type="InterPro" id="IPR029052">
    <property type="entry name" value="Metallo-depent_PP-like"/>
</dbReference>
<dbReference type="AlphaFoldDB" id="A0AAU7NP76"/>
<dbReference type="Gene3D" id="3.60.21.10">
    <property type="match status" value="1"/>
</dbReference>
<dbReference type="EMBL" id="CP157742">
    <property type="protein sequence ID" value="XBS18767.1"/>
    <property type="molecule type" value="Genomic_DNA"/>
</dbReference>
<sequence length="225" mass="25504">MDNEKHNHLLFAGDPHGCFDNLIYAVHKYRPAAVVMLGDYNLEMPLENYLQAVIGMTQIYWIPGNHDFDSQAEYENLYHSAFGDNNLHLKVIEVGGLRIAGLGGIFLGRVWRPGKEPKWPNRESWLACKSRSVKKMPLHIKHAIWHHEFEWMKANIKADILVTHEAPSCHRFGFAVIDELAHAIGAKQVFHGHHHEDYRTRLQNGLAVNGVAMGGVVNLAGEIFT</sequence>
<keyword evidence="2" id="KW-0614">Plasmid</keyword>
<evidence type="ECO:0000313" key="3">
    <source>
        <dbReference type="Proteomes" id="UP001225378"/>
    </source>
</evidence>
<reference evidence="2 3" key="1">
    <citation type="journal article" date="2024" name="Microbiology">
        <title>Methylomarinum rosea sp. nov., a novel halophilic methanotrophic bacterium from the hypersaline Lake Elton.</title>
        <authorList>
            <person name="Suleimanov R.Z."/>
            <person name="Oshkin I.Y."/>
            <person name="Danilova O.V."/>
            <person name="Suzina N.E."/>
            <person name="Dedysh S.N."/>
        </authorList>
    </citation>
    <scope>NUCLEOTIDE SEQUENCE [LARGE SCALE GENOMIC DNA]</scope>
    <source>
        <strain evidence="2 3">Ch1-1</strain>
        <plasmid evidence="3">unnamed1</plasmid>
    </source>
</reference>
<feature type="domain" description="Calcineurin-like phosphoesterase" evidence="1">
    <location>
        <begin position="9"/>
        <end position="196"/>
    </location>
</feature>
<protein>
    <submittedName>
        <fullName evidence="2">Metallophosphoesterase</fullName>
    </submittedName>
</protein>
<name>A0AAU7NP76_9GAMM</name>
<dbReference type="SUPFAM" id="SSF56300">
    <property type="entry name" value="Metallo-dependent phosphatases"/>
    <property type="match status" value="1"/>
</dbReference>
<evidence type="ECO:0000313" key="2">
    <source>
        <dbReference type="EMBL" id="XBS18767.1"/>
    </source>
</evidence>
<keyword evidence="3" id="KW-1185">Reference proteome</keyword>
<geneLocation type="plasmid" evidence="2 3">
    <name>unnamed1</name>
</geneLocation>
<dbReference type="InterPro" id="IPR004843">
    <property type="entry name" value="Calcineurin-like_PHP"/>
</dbReference>